<evidence type="ECO:0000313" key="1">
    <source>
        <dbReference type="EMBL" id="GAH76583.1"/>
    </source>
</evidence>
<gene>
    <name evidence="1" type="ORF">S03H2_67481</name>
</gene>
<accession>X1K3E9</accession>
<dbReference type="AlphaFoldDB" id="X1K3E9"/>
<dbReference type="EMBL" id="BARU01044190">
    <property type="protein sequence ID" value="GAH76583.1"/>
    <property type="molecule type" value="Genomic_DNA"/>
</dbReference>
<protein>
    <submittedName>
        <fullName evidence="1">Uncharacterized protein</fullName>
    </submittedName>
</protein>
<comment type="caution">
    <text evidence="1">The sequence shown here is derived from an EMBL/GenBank/DDBJ whole genome shotgun (WGS) entry which is preliminary data.</text>
</comment>
<proteinExistence type="predicted"/>
<reference evidence="1" key="1">
    <citation type="journal article" date="2014" name="Front. Microbiol.">
        <title>High frequency of phylogenetically diverse reductive dehalogenase-homologous genes in deep subseafloor sedimentary metagenomes.</title>
        <authorList>
            <person name="Kawai M."/>
            <person name="Futagami T."/>
            <person name="Toyoda A."/>
            <person name="Takaki Y."/>
            <person name="Nishi S."/>
            <person name="Hori S."/>
            <person name="Arai W."/>
            <person name="Tsubouchi T."/>
            <person name="Morono Y."/>
            <person name="Uchiyama I."/>
            <person name="Ito T."/>
            <person name="Fujiyama A."/>
            <person name="Inagaki F."/>
            <person name="Takami H."/>
        </authorList>
    </citation>
    <scope>NUCLEOTIDE SEQUENCE</scope>
    <source>
        <strain evidence="1">Expedition CK06-06</strain>
    </source>
</reference>
<name>X1K3E9_9ZZZZ</name>
<feature type="non-terminal residue" evidence="1">
    <location>
        <position position="176"/>
    </location>
</feature>
<organism evidence="1">
    <name type="scientific">marine sediment metagenome</name>
    <dbReference type="NCBI Taxonomy" id="412755"/>
    <lineage>
        <taxon>unclassified sequences</taxon>
        <taxon>metagenomes</taxon>
        <taxon>ecological metagenomes</taxon>
    </lineage>
</organism>
<sequence length="176" mass="20106">WDIDTEFEFVFDLGIAPEIDIKLSTKNKIPYYTIKVDNKLIDSYTENYTKRYGSYVRTEIVEGDEVLKGNLYELDNNGDVMENGTSATDGTISVSYIKDEDIKKQFIGTKVNDIITFNIKKAFLNTTEIAALLKIEKSVAEKINSDFQFTVNEISKFKNADINQEFFNKAFGESKV</sequence>
<feature type="non-terminal residue" evidence="1">
    <location>
        <position position="1"/>
    </location>
</feature>